<dbReference type="PROSITE" id="PS00137">
    <property type="entry name" value="SUBTILASE_HIS"/>
    <property type="match status" value="1"/>
</dbReference>
<dbReference type="EMBL" id="FRBH01000002">
    <property type="protein sequence ID" value="SHK66353.1"/>
    <property type="molecule type" value="Genomic_DNA"/>
</dbReference>
<dbReference type="RefSeq" id="WP_072929748.1">
    <property type="nucleotide sequence ID" value="NZ_BMFL01000010.1"/>
</dbReference>
<dbReference type="NCBIfam" id="TIGR04183">
    <property type="entry name" value="Por_Secre_tail"/>
    <property type="match status" value="1"/>
</dbReference>
<dbReference type="PRINTS" id="PR00723">
    <property type="entry name" value="SUBTILISIN"/>
</dbReference>
<dbReference type="Gene3D" id="3.40.50.200">
    <property type="entry name" value="Peptidase S8/S53 domain"/>
    <property type="match status" value="1"/>
</dbReference>
<dbReference type="InterPro" id="IPR000209">
    <property type="entry name" value="Peptidase_S8/S53_dom"/>
</dbReference>
<dbReference type="STRING" id="1434701.SAMN05443634_102290"/>
<dbReference type="InterPro" id="IPR015500">
    <property type="entry name" value="Peptidase_S8_subtilisin-rel"/>
</dbReference>
<dbReference type="OrthoDB" id="9792152at2"/>
<dbReference type="Proteomes" id="UP000650994">
    <property type="component" value="Unassembled WGS sequence"/>
</dbReference>
<dbReference type="PANTHER" id="PTHR43806">
    <property type="entry name" value="PEPTIDASE S8"/>
    <property type="match status" value="1"/>
</dbReference>
<dbReference type="EMBL" id="BMFL01000010">
    <property type="protein sequence ID" value="GGE99319.1"/>
    <property type="molecule type" value="Genomic_DNA"/>
</dbReference>
<evidence type="ECO:0000313" key="10">
    <source>
        <dbReference type="EMBL" id="GGE99319.1"/>
    </source>
</evidence>
<dbReference type="GO" id="GO:0006508">
    <property type="term" value="P:proteolysis"/>
    <property type="evidence" value="ECO:0007669"/>
    <property type="project" value="UniProtKB-KW"/>
</dbReference>
<comment type="similarity">
    <text evidence="1 7">Belongs to the peptidase S8 family.</text>
</comment>
<proteinExistence type="inferred from homology"/>
<keyword evidence="13" id="KW-1185">Reference proteome</keyword>
<keyword evidence="3" id="KW-0732">Signal</keyword>
<feature type="active site" description="Charge relay system" evidence="6 7">
    <location>
        <position position="175"/>
    </location>
</feature>
<dbReference type="Gene3D" id="2.60.120.1290">
    <property type="match status" value="1"/>
</dbReference>
<evidence type="ECO:0000256" key="5">
    <source>
        <dbReference type="ARBA" id="ARBA00022825"/>
    </source>
</evidence>
<organism evidence="11 12">
    <name type="scientific">Chishuiella changwenlii</name>
    <dbReference type="NCBI Taxonomy" id="1434701"/>
    <lineage>
        <taxon>Bacteria</taxon>
        <taxon>Pseudomonadati</taxon>
        <taxon>Bacteroidota</taxon>
        <taxon>Flavobacteriia</taxon>
        <taxon>Flavobacteriales</taxon>
        <taxon>Weeksellaceae</taxon>
        <taxon>Chishuiella</taxon>
    </lineage>
</organism>
<keyword evidence="2 7" id="KW-0645">Protease</keyword>
<evidence type="ECO:0000256" key="7">
    <source>
        <dbReference type="PROSITE-ProRule" id="PRU01240"/>
    </source>
</evidence>
<dbReference type="GO" id="GO:0004252">
    <property type="term" value="F:serine-type endopeptidase activity"/>
    <property type="evidence" value="ECO:0007669"/>
    <property type="project" value="UniProtKB-UniRule"/>
</dbReference>
<evidence type="ECO:0000313" key="12">
    <source>
        <dbReference type="Proteomes" id="UP000184120"/>
    </source>
</evidence>
<keyword evidence="4 7" id="KW-0378">Hydrolase</keyword>
<dbReference type="InterPro" id="IPR050131">
    <property type="entry name" value="Peptidase_S8_subtilisin-like"/>
</dbReference>
<protein>
    <submittedName>
        <fullName evidence="11">Por secretion system C-terminal sorting domain-containing protein</fullName>
    </submittedName>
</protein>
<reference evidence="13" key="4">
    <citation type="journal article" date="2019" name="Int. J. Syst. Evol. Microbiol.">
        <title>The Global Catalogue of Microorganisms (GCM) 10K type strain sequencing project: providing services to taxonomists for standard genome sequencing and annotation.</title>
        <authorList>
            <consortium name="The Broad Institute Genomics Platform"/>
            <consortium name="The Broad Institute Genome Sequencing Center for Infectious Disease"/>
            <person name="Wu L."/>
            <person name="Ma J."/>
        </authorList>
    </citation>
    <scope>NUCLEOTIDE SEQUENCE [LARGE SCALE GENOMIC DNA]</scope>
    <source>
        <strain evidence="13">CGMCC 1.12707</strain>
    </source>
</reference>
<feature type="domain" description="Secretion system C-terminal sorting" evidence="9">
    <location>
        <begin position="1033"/>
        <end position="1103"/>
    </location>
</feature>
<sequence>MIKNLQKLTDFKVIKSRSLPLLGSLLLLAGGYASAQYKIDPRFENLIKERKNNLSQKTSNTLINDEVLPITSLISPDGTVKEYYQAIIYTKNADQLKKDGFIIQSESKDFVTALLSENDLNLLRSNKNASRVKLPRIDYLNNQSNVIESGAALLQSGVLNGTNYTGKDILVGVYDTGIDFTHPDFIDPVTKLSRIFSIWDQTLTPNASENSPNIYTDPTANFGVEYTQTHINDEIDGTPANYIREKDINGHGTHVAGTAAGNGSALDGAPHKGMAPEATLVIVKGGNGGFPATNTIAALDYFKKIADEQGKPIVVNMSIGGHGSAHDGKTEHEIKVNDFANSGPGRIAVISAGNEGIGNIHQRIALAPSEKKIFKIQVGANSVTTALPVFGFAAFSKENNKDLEDITASIKGPDGNTFIQKYDTISGSINYVKNSSGDNITRLTTYNYSDSDKNVIELIAARVNNTSNSQGLYELAIENTSDRSLTFDGWLYSINTTVANTTFPEGDNNYTIGSPGTADEAITVANYVGNVAFAVNSSVPSANGTYSAGTTRMETLNSSSSKGPRADEARKPDIAAGGTFVISAKTKDVTDPYIIDGKYYSQMTGTSMSSPAVAGSVALLLQANKQLTAKEVKQRLIENVNKDNFTTNAYTNEFGYGKLNIYKAVSAEVNKSNNNTSCPISFNYTAASDNLSYIWGTANGTNALNYGTSANVAVKLTANATGKLGNVTYFLGNYNTNTATTIPLIVEIRKVNATGTPSDLIATKTINNIKTLEQAGWNNLSFADQNIHLITGQEFFVVVKAVGQNTILGSDSINATGKTYFSTNDGASFNNLPQYNAKIRAAVYEDLPAVKQLATSSKTATQVVDLGYNHFVNGCELITRVEANGAAPISGNTTAKVWIDSDLVNFVQRRIEVNATNNNNISTGKVTLFYSQADFDTYNANATVKLPTSSTDEANKANVVVHYFAGTSNDNTGNPASYGTSPVNTKLTADKVVWNDTYKYWEVTVDAVGFGGYLLSTNTTLSNLDNTLSQLAVYPNPVVNELSVNLPSNVKNAQINIFDVAGRSVIKTEVKQSSDKINVSNLAKGVYIVEIKTTNGTVTKKIIKN</sequence>
<evidence type="ECO:0000259" key="9">
    <source>
        <dbReference type="Pfam" id="PF18962"/>
    </source>
</evidence>
<keyword evidence="5 7" id="KW-0720">Serine protease</keyword>
<evidence type="ECO:0000256" key="3">
    <source>
        <dbReference type="ARBA" id="ARBA00022729"/>
    </source>
</evidence>
<feature type="domain" description="Peptidase S8/S53" evidence="8">
    <location>
        <begin position="497"/>
        <end position="657"/>
    </location>
</feature>
<evidence type="ECO:0000256" key="1">
    <source>
        <dbReference type="ARBA" id="ARBA00011073"/>
    </source>
</evidence>
<reference evidence="11" key="3">
    <citation type="submission" date="2016-11" db="EMBL/GenBank/DDBJ databases">
        <authorList>
            <person name="Jaros S."/>
            <person name="Januszkiewicz K."/>
            <person name="Wedrychowicz H."/>
        </authorList>
    </citation>
    <scope>NUCLEOTIDE SEQUENCE [LARGE SCALE GENOMIC DNA]</scope>
    <source>
        <strain evidence="11">DSM 27989</strain>
    </source>
</reference>
<accession>A0A1M6UB04</accession>
<evidence type="ECO:0000313" key="11">
    <source>
        <dbReference type="EMBL" id="SHK66353.1"/>
    </source>
</evidence>
<dbReference type="Pfam" id="PF18962">
    <property type="entry name" value="Por_Secre_tail"/>
    <property type="match status" value="1"/>
</dbReference>
<evidence type="ECO:0000259" key="8">
    <source>
        <dbReference type="Pfam" id="PF00082"/>
    </source>
</evidence>
<reference evidence="10" key="5">
    <citation type="submission" date="2024-05" db="EMBL/GenBank/DDBJ databases">
        <authorList>
            <person name="Sun Q."/>
            <person name="Zhou Y."/>
        </authorList>
    </citation>
    <scope>NUCLEOTIDE SEQUENCE</scope>
    <source>
        <strain evidence="10">CGMCC 1.12707</strain>
    </source>
</reference>
<dbReference type="PANTHER" id="PTHR43806:SF11">
    <property type="entry name" value="CEREVISIN-RELATED"/>
    <property type="match status" value="1"/>
</dbReference>
<evidence type="ECO:0000313" key="13">
    <source>
        <dbReference type="Proteomes" id="UP000650994"/>
    </source>
</evidence>
<feature type="active site" description="Charge relay system" evidence="6 7">
    <location>
        <position position="251"/>
    </location>
</feature>
<reference evidence="10" key="1">
    <citation type="journal article" date="2014" name="Int. J. Syst. Evol. Microbiol.">
        <title>Complete genome of a new Firmicutes species belonging to the dominant human colonic microbiota ('Ruminococcus bicirculans') reveals two chromosomes and a selective capacity to utilize plant glucans.</title>
        <authorList>
            <consortium name="NISC Comparative Sequencing Program"/>
            <person name="Wegmann U."/>
            <person name="Louis P."/>
            <person name="Goesmann A."/>
            <person name="Henrissat B."/>
            <person name="Duncan S.H."/>
            <person name="Flint H.J."/>
        </authorList>
    </citation>
    <scope>NUCLEOTIDE SEQUENCE</scope>
    <source>
        <strain evidence="10">CGMCC 1.12707</strain>
    </source>
</reference>
<feature type="active site" description="Charge relay system" evidence="6 7">
    <location>
        <position position="607"/>
    </location>
</feature>
<dbReference type="InterPro" id="IPR022398">
    <property type="entry name" value="Peptidase_S8_His-AS"/>
</dbReference>
<evidence type="ECO:0000256" key="4">
    <source>
        <dbReference type="ARBA" id="ARBA00022801"/>
    </source>
</evidence>
<evidence type="ECO:0000256" key="2">
    <source>
        <dbReference type="ARBA" id="ARBA00022670"/>
    </source>
</evidence>
<dbReference type="PROSITE" id="PS00138">
    <property type="entry name" value="SUBTILASE_SER"/>
    <property type="match status" value="1"/>
</dbReference>
<dbReference type="InterPro" id="IPR023828">
    <property type="entry name" value="Peptidase_S8_Ser-AS"/>
</dbReference>
<dbReference type="PROSITE" id="PS51892">
    <property type="entry name" value="SUBTILASE"/>
    <property type="match status" value="1"/>
</dbReference>
<reference evidence="12" key="2">
    <citation type="submission" date="2016-11" db="EMBL/GenBank/DDBJ databases">
        <authorList>
            <person name="Varghese N."/>
            <person name="Submissions S."/>
        </authorList>
    </citation>
    <scope>NUCLEOTIDE SEQUENCE [LARGE SCALE GENOMIC DNA]</scope>
    <source>
        <strain evidence="12">DSM 27989</strain>
    </source>
</reference>
<dbReference type="AlphaFoldDB" id="A0A1M6UB04"/>
<dbReference type="Proteomes" id="UP000184120">
    <property type="component" value="Unassembled WGS sequence"/>
</dbReference>
<dbReference type="Pfam" id="PF00082">
    <property type="entry name" value="Peptidase_S8"/>
    <property type="match status" value="2"/>
</dbReference>
<evidence type="ECO:0000256" key="6">
    <source>
        <dbReference type="PIRSR" id="PIRSR615500-1"/>
    </source>
</evidence>
<dbReference type="InterPro" id="IPR036852">
    <property type="entry name" value="Peptidase_S8/S53_dom_sf"/>
</dbReference>
<dbReference type="InterPro" id="IPR026444">
    <property type="entry name" value="Secre_tail"/>
</dbReference>
<name>A0A1M6UB04_9FLAO</name>
<feature type="domain" description="Peptidase S8/S53" evidence="8">
    <location>
        <begin position="166"/>
        <end position="359"/>
    </location>
</feature>
<dbReference type="SUPFAM" id="SSF52743">
    <property type="entry name" value="Subtilisin-like"/>
    <property type="match status" value="1"/>
</dbReference>
<gene>
    <name evidence="10" type="ORF">GCM10010984_16140</name>
    <name evidence="11" type="ORF">SAMN05443634_102290</name>
</gene>